<evidence type="ECO:0008006" key="4">
    <source>
        <dbReference type="Google" id="ProtNLM"/>
    </source>
</evidence>
<name>A0A7W7KJZ4_PSENT</name>
<proteinExistence type="predicted"/>
<dbReference type="RefSeq" id="WP_184589625.1">
    <property type="nucleotide sequence ID" value="NZ_JACHLI010000009.1"/>
</dbReference>
<feature type="transmembrane region" description="Helical" evidence="1">
    <location>
        <begin position="341"/>
        <end position="361"/>
    </location>
</feature>
<sequence>MKVATNEMGDFAANSLLIQDAKSFSLLVGNYSRVGFNHPGPAILYVLAAGEYVFFDKLGWVNYAFAGQLISVVLYNAFWLTLIAVLLHRMGLARHVVLAAVSAFCLATAIEDHSFFNGIWFPHLYFFPFAVLLLSLARLIQEKADSLWMLAISAGFLINGHASFIAILGLMLVIVLIYSFFFGAQRGGVLRPEFLKKNALPLFVAVVLLVLFFVPLIILTVKEFPGPLGDYLAFGGGHKPNKLKNAIGFVSLYWGGKSVFLAAIVVSALLWRARTADRTTRVTRSLLVVLLAATLAMLFYARYGVDYLEQTYIGLFYFSVPSIFAVALVTYAAQLFKSTRYALPVSVVMSAAALGLSFFMASKPPFYLDQYQGLQIVELEQALLKEKGNGGRLVLNLDDSRDWPHVWMVIVGTGAYAKRQSEDVFCVNTNWYISFSKKLKCTSEEVASNKRFVVRRSFDGGARAPNIDLGGISFFEYSPPASLVSGVLTIKNDRDLFTDYLLGSGWTVPDEMFTWSLGARAVIQLPPIPAGSQVLLELGAFLPQPDSLQQVTVFADGIEQGVTKFSATAAKATVAIKPKGPDGAPMQITLQIDHPISPSSVGNSKDTRLLGVALYGIEVMPPSNAN</sequence>
<reference evidence="2 3" key="1">
    <citation type="submission" date="2020-08" db="EMBL/GenBank/DDBJ databases">
        <title>Functional genomics of gut bacteria from endangered species of beetles.</title>
        <authorList>
            <person name="Carlos-Shanley C."/>
        </authorList>
    </citation>
    <scope>NUCLEOTIDE SEQUENCE [LARGE SCALE GENOMIC DNA]</scope>
    <source>
        <strain evidence="2 3">S00179</strain>
    </source>
</reference>
<organism evidence="2 3">
    <name type="scientific">Pseudomonas nitroreducens</name>
    <dbReference type="NCBI Taxonomy" id="46680"/>
    <lineage>
        <taxon>Bacteria</taxon>
        <taxon>Pseudomonadati</taxon>
        <taxon>Pseudomonadota</taxon>
        <taxon>Gammaproteobacteria</taxon>
        <taxon>Pseudomonadales</taxon>
        <taxon>Pseudomonadaceae</taxon>
        <taxon>Pseudomonas</taxon>
    </lineage>
</organism>
<feature type="transmembrane region" description="Helical" evidence="1">
    <location>
        <begin position="315"/>
        <end position="334"/>
    </location>
</feature>
<evidence type="ECO:0000256" key="1">
    <source>
        <dbReference type="SAM" id="Phobius"/>
    </source>
</evidence>
<feature type="transmembrane region" description="Helical" evidence="1">
    <location>
        <begin position="63"/>
        <end position="86"/>
    </location>
</feature>
<keyword evidence="1" id="KW-1133">Transmembrane helix</keyword>
<evidence type="ECO:0000313" key="2">
    <source>
        <dbReference type="EMBL" id="MBB4863850.1"/>
    </source>
</evidence>
<feature type="transmembrane region" description="Helical" evidence="1">
    <location>
        <begin position="285"/>
        <end position="303"/>
    </location>
</feature>
<gene>
    <name evidence="2" type="ORF">HNP46_002710</name>
</gene>
<feature type="transmembrane region" description="Helical" evidence="1">
    <location>
        <begin position="199"/>
        <end position="221"/>
    </location>
</feature>
<feature type="transmembrane region" description="Helical" evidence="1">
    <location>
        <begin position="252"/>
        <end position="273"/>
    </location>
</feature>
<accession>A0A7W7KJZ4</accession>
<comment type="caution">
    <text evidence="2">The sequence shown here is derived from an EMBL/GenBank/DDBJ whole genome shotgun (WGS) entry which is preliminary data.</text>
</comment>
<dbReference type="AlphaFoldDB" id="A0A7W7KJZ4"/>
<keyword evidence="1" id="KW-0472">Membrane</keyword>
<evidence type="ECO:0000313" key="3">
    <source>
        <dbReference type="Proteomes" id="UP000566995"/>
    </source>
</evidence>
<dbReference type="EMBL" id="JACHLI010000009">
    <property type="protein sequence ID" value="MBB4863850.1"/>
    <property type="molecule type" value="Genomic_DNA"/>
</dbReference>
<keyword evidence="1" id="KW-0812">Transmembrane</keyword>
<feature type="transmembrane region" description="Helical" evidence="1">
    <location>
        <begin position="122"/>
        <end position="141"/>
    </location>
</feature>
<protein>
    <recommendedName>
        <fullName evidence="4">Glycosyltransferase RgtA/B/C/D-like domain-containing protein</fullName>
    </recommendedName>
</protein>
<feature type="transmembrane region" description="Helical" evidence="1">
    <location>
        <begin position="147"/>
        <end position="178"/>
    </location>
</feature>
<dbReference type="Proteomes" id="UP000566995">
    <property type="component" value="Unassembled WGS sequence"/>
</dbReference>